<protein>
    <submittedName>
        <fullName evidence="2">Uncharacterized protein</fullName>
    </submittedName>
</protein>
<feature type="compositionally biased region" description="Low complexity" evidence="1">
    <location>
        <begin position="43"/>
        <end position="54"/>
    </location>
</feature>
<dbReference type="AlphaFoldDB" id="A0A9Q3PU71"/>
<dbReference type="EMBL" id="AVOT02093918">
    <property type="protein sequence ID" value="MBW0574308.1"/>
    <property type="molecule type" value="Genomic_DNA"/>
</dbReference>
<gene>
    <name evidence="2" type="ORF">O181_114023</name>
</gene>
<name>A0A9Q3PU71_9BASI</name>
<reference evidence="2" key="1">
    <citation type="submission" date="2021-03" db="EMBL/GenBank/DDBJ databases">
        <title>Draft genome sequence of rust myrtle Austropuccinia psidii MF-1, a brazilian biotype.</title>
        <authorList>
            <person name="Quecine M.C."/>
            <person name="Pachon D.M.R."/>
            <person name="Bonatelli M.L."/>
            <person name="Correr F.H."/>
            <person name="Franceschini L.M."/>
            <person name="Leite T.F."/>
            <person name="Margarido G.R.A."/>
            <person name="Almeida C.A."/>
            <person name="Ferrarezi J.A."/>
            <person name="Labate C.A."/>
        </authorList>
    </citation>
    <scope>NUCLEOTIDE SEQUENCE</scope>
    <source>
        <strain evidence="2">MF-1</strain>
    </source>
</reference>
<dbReference type="Proteomes" id="UP000765509">
    <property type="component" value="Unassembled WGS sequence"/>
</dbReference>
<evidence type="ECO:0000313" key="2">
    <source>
        <dbReference type="EMBL" id="MBW0574308.1"/>
    </source>
</evidence>
<keyword evidence="3" id="KW-1185">Reference proteome</keyword>
<organism evidence="2 3">
    <name type="scientific">Austropuccinia psidii MF-1</name>
    <dbReference type="NCBI Taxonomy" id="1389203"/>
    <lineage>
        <taxon>Eukaryota</taxon>
        <taxon>Fungi</taxon>
        <taxon>Dikarya</taxon>
        <taxon>Basidiomycota</taxon>
        <taxon>Pucciniomycotina</taxon>
        <taxon>Pucciniomycetes</taxon>
        <taxon>Pucciniales</taxon>
        <taxon>Sphaerophragmiaceae</taxon>
        <taxon>Austropuccinia</taxon>
    </lineage>
</organism>
<evidence type="ECO:0000313" key="3">
    <source>
        <dbReference type="Proteomes" id="UP000765509"/>
    </source>
</evidence>
<sequence>MIILNISCDLFGYVVISQRLTQPTAGSVPQPAAGSATQTKKNQPTQPAAASAAQTIKTLATQTASRSAFQITDHTDLKPDPAPNILPAPASMSQCAICPLKSPSVCTVIKTSYNCDTSKEVPEHPSSSVSKSCTALGSAQTKPSVVPSTGIILGPAENTATIIKEPPSQIPQPNQPHV</sequence>
<feature type="region of interest" description="Disordered" evidence="1">
    <location>
        <begin position="24"/>
        <end position="54"/>
    </location>
</feature>
<feature type="non-terminal residue" evidence="2">
    <location>
        <position position="1"/>
    </location>
</feature>
<accession>A0A9Q3PU71</accession>
<proteinExistence type="predicted"/>
<comment type="caution">
    <text evidence="2">The sequence shown here is derived from an EMBL/GenBank/DDBJ whole genome shotgun (WGS) entry which is preliminary data.</text>
</comment>
<evidence type="ECO:0000256" key="1">
    <source>
        <dbReference type="SAM" id="MobiDB-lite"/>
    </source>
</evidence>